<sequence>MKESYFVGLLRIGSYGPFGACGHELSKRCLYPRWFYHGGPARTGANKSKTCVNKVTD</sequence>
<dbReference type="AlphaFoldDB" id="A0A2R6P115"/>
<keyword evidence="2" id="KW-1185">Reference proteome</keyword>
<comment type="caution">
    <text evidence="1">The sequence shown here is derived from an EMBL/GenBank/DDBJ whole genome shotgun (WGS) entry which is preliminary data.</text>
</comment>
<evidence type="ECO:0000313" key="1">
    <source>
        <dbReference type="EMBL" id="PSR83045.1"/>
    </source>
</evidence>
<proteinExistence type="predicted"/>
<organism evidence="1 2">
    <name type="scientific">Hermanssonia centrifuga</name>
    <dbReference type="NCBI Taxonomy" id="98765"/>
    <lineage>
        <taxon>Eukaryota</taxon>
        <taxon>Fungi</taxon>
        <taxon>Dikarya</taxon>
        <taxon>Basidiomycota</taxon>
        <taxon>Agaricomycotina</taxon>
        <taxon>Agaricomycetes</taxon>
        <taxon>Polyporales</taxon>
        <taxon>Meruliaceae</taxon>
        <taxon>Hermanssonia</taxon>
    </lineage>
</organism>
<dbReference type="EMBL" id="MLYV02000566">
    <property type="protein sequence ID" value="PSR83045.1"/>
    <property type="molecule type" value="Genomic_DNA"/>
</dbReference>
<reference evidence="1 2" key="1">
    <citation type="submission" date="2018-02" db="EMBL/GenBank/DDBJ databases">
        <title>Genome sequence of the basidiomycete white-rot fungus Phlebia centrifuga.</title>
        <authorList>
            <person name="Granchi Z."/>
            <person name="Peng M."/>
            <person name="de Vries R.P."/>
            <person name="Hilden K."/>
            <person name="Makela M.R."/>
            <person name="Grigoriev I."/>
            <person name="Riley R."/>
        </authorList>
    </citation>
    <scope>NUCLEOTIDE SEQUENCE [LARGE SCALE GENOMIC DNA]</scope>
    <source>
        <strain evidence="1 2">FBCC195</strain>
    </source>
</reference>
<gene>
    <name evidence="1" type="ORF">PHLCEN_2v5849</name>
</gene>
<protein>
    <submittedName>
        <fullName evidence="1">Uncharacterized protein</fullName>
    </submittedName>
</protein>
<accession>A0A2R6P115</accession>
<dbReference type="Proteomes" id="UP000186601">
    <property type="component" value="Unassembled WGS sequence"/>
</dbReference>
<name>A0A2R6P115_9APHY</name>
<evidence type="ECO:0000313" key="2">
    <source>
        <dbReference type="Proteomes" id="UP000186601"/>
    </source>
</evidence>